<sequence length="59" mass="6843">MAPLSGLKTRGEMRNIFFNTKKQQKDLNTWIKTVFRRSSIAATCHQSSECKNSYNFSKL</sequence>
<organism evidence="1">
    <name type="scientific">Leptospira borgpetersenii serovar Ballum</name>
    <dbReference type="NCBI Taxonomy" id="280505"/>
    <lineage>
        <taxon>Bacteria</taxon>
        <taxon>Pseudomonadati</taxon>
        <taxon>Spirochaetota</taxon>
        <taxon>Spirochaetia</taxon>
        <taxon>Leptospirales</taxon>
        <taxon>Leptospiraceae</taxon>
        <taxon>Leptospira</taxon>
    </lineage>
</organism>
<evidence type="ECO:0000313" key="3">
    <source>
        <dbReference type="Proteomes" id="UP000058857"/>
    </source>
</evidence>
<dbReference type="EMBL" id="CP012029">
    <property type="protein sequence ID" value="ALO25615.1"/>
    <property type="molecule type" value="Genomic_DNA"/>
</dbReference>
<dbReference type="Proteomes" id="UP000058857">
    <property type="component" value="Chromosome 1"/>
</dbReference>
<protein>
    <submittedName>
        <fullName evidence="1">Uncharacterized protein</fullName>
    </submittedName>
</protein>
<evidence type="ECO:0000313" key="2">
    <source>
        <dbReference type="EMBL" id="ALO26682.1"/>
    </source>
</evidence>
<gene>
    <name evidence="1" type="ORF">LBBP_01321</name>
    <name evidence="2" type="ORF">LBBP_02440</name>
</gene>
<name>A0A0S2IPM2_LEPBO</name>
<accession>A0A0S2IPM2</accession>
<reference evidence="1 3" key="1">
    <citation type="journal article" date="2015" name="PLoS Negl. Trop. Dis.">
        <title>Distribution of Plasmids in Distinct Leptospira Pathogenic Species.</title>
        <authorList>
            <person name="Wang Y."/>
            <person name="Zhuang X."/>
            <person name="Zhong Y."/>
            <person name="Zhang C."/>
            <person name="Zhang Y."/>
            <person name="Zeng L."/>
            <person name="Zhu Y."/>
            <person name="He P."/>
            <person name="Dong K."/>
            <person name="Pal U."/>
            <person name="Guo X."/>
            <person name="Qin J."/>
        </authorList>
    </citation>
    <scope>NUCLEOTIDE SEQUENCE [LARGE SCALE GENOMIC DNA]</scope>
    <source>
        <strain evidence="1 3">56604</strain>
    </source>
</reference>
<dbReference type="PATRIC" id="fig|280505.15.peg.1288"/>
<proteinExistence type="predicted"/>
<dbReference type="EMBL" id="CP012029">
    <property type="protein sequence ID" value="ALO26682.1"/>
    <property type="molecule type" value="Genomic_DNA"/>
</dbReference>
<dbReference type="AlphaFoldDB" id="A0A0S2IPM2"/>
<evidence type="ECO:0000313" key="1">
    <source>
        <dbReference type="EMBL" id="ALO25615.1"/>
    </source>
</evidence>